<dbReference type="EMBL" id="CP144754">
    <property type="protein sequence ID" value="WVZ98018.1"/>
    <property type="molecule type" value="Genomic_DNA"/>
</dbReference>
<dbReference type="EMBL" id="CP144754">
    <property type="protein sequence ID" value="WVZ98021.1"/>
    <property type="molecule type" value="Genomic_DNA"/>
</dbReference>
<dbReference type="AlphaFoldDB" id="A0AAQ3UZD5"/>
<dbReference type="Proteomes" id="UP001341281">
    <property type="component" value="Chromosome 10"/>
</dbReference>
<dbReference type="EMBL" id="CP144754">
    <property type="protein sequence ID" value="WVZ98020.1"/>
    <property type="molecule type" value="Genomic_DNA"/>
</dbReference>
<protein>
    <submittedName>
        <fullName evidence="2">Uncharacterized protein</fullName>
    </submittedName>
</protein>
<proteinExistence type="predicted"/>
<dbReference type="GO" id="GO:0032196">
    <property type="term" value="P:transposition"/>
    <property type="evidence" value="ECO:0007669"/>
    <property type="project" value="InterPro"/>
</dbReference>
<dbReference type="EMBL" id="CP144754">
    <property type="protein sequence ID" value="WVZ98019.1"/>
    <property type="molecule type" value="Genomic_DNA"/>
</dbReference>
<evidence type="ECO:0000313" key="3">
    <source>
        <dbReference type="Proteomes" id="UP001341281"/>
    </source>
</evidence>
<keyword evidence="3" id="KW-1185">Reference proteome</keyword>
<dbReference type="PANTHER" id="PTHR33157">
    <property type="entry name" value="AUTONOMOUS TRANSPOSABLE ELEMENT EN-1 MOSAIC PROTEIN-RELATED"/>
    <property type="match status" value="1"/>
</dbReference>
<feature type="region of interest" description="Disordered" evidence="1">
    <location>
        <begin position="1"/>
        <end position="69"/>
    </location>
</feature>
<dbReference type="PANTHER" id="PTHR33157:SF14">
    <property type="entry name" value="AUTONOMOUS TRANSPOSABLE ELEMENT EN-1 MOSAIC PROTEIN"/>
    <property type="match status" value="1"/>
</dbReference>
<evidence type="ECO:0000256" key="1">
    <source>
        <dbReference type="SAM" id="MobiDB-lite"/>
    </source>
</evidence>
<evidence type="ECO:0000313" key="2">
    <source>
        <dbReference type="EMBL" id="WVZ98019.1"/>
    </source>
</evidence>
<organism evidence="2 3">
    <name type="scientific">Paspalum notatum var. saurae</name>
    <dbReference type="NCBI Taxonomy" id="547442"/>
    <lineage>
        <taxon>Eukaryota</taxon>
        <taxon>Viridiplantae</taxon>
        <taxon>Streptophyta</taxon>
        <taxon>Embryophyta</taxon>
        <taxon>Tracheophyta</taxon>
        <taxon>Spermatophyta</taxon>
        <taxon>Magnoliopsida</taxon>
        <taxon>Liliopsida</taxon>
        <taxon>Poales</taxon>
        <taxon>Poaceae</taxon>
        <taxon>PACMAD clade</taxon>
        <taxon>Panicoideae</taxon>
        <taxon>Andropogonodae</taxon>
        <taxon>Paspaleae</taxon>
        <taxon>Paspalinae</taxon>
        <taxon>Paspalum</taxon>
    </lineage>
</organism>
<accession>A0AAQ3UZD5</accession>
<sequence>MEKLKKDGEEHQEDDGEDAGDRQEDEKAGDGQEDAQADKDLMGGDGSEEVVQRRGTRRSHYVNPPPIPVAADKKLIKPISDSQWEDVTWDGTGHRRTPSGLLGNLIRVHNPGVVEKNGDTIPVTTWKHFALAPHVTYGSVQGLVRYKFWKYYYVDPSEQDHANKVFENAANKICKDLFSNLQVQISHPLFEDQPGPYKALCDLWASEEFQEQSRKHRNAGTKNATHKAEYGKEMERRHGEGFDWRAAPVDPQAVYESGGGKSHRRYPMFNGMIDSRQV</sequence>
<reference evidence="2 3" key="1">
    <citation type="submission" date="2024-02" db="EMBL/GenBank/DDBJ databases">
        <title>High-quality chromosome-scale genome assembly of Pensacola bahiagrass (Paspalum notatum Flugge var. saurae).</title>
        <authorList>
            <person name="Vega J.M."/>
            <person name="Podio M."/>
            <person name="Orjuela J."/>
            <person name="Siena L.A."/>
            <person name="Pessino S.C."/>
            <person name="Combes M.C."/>
            <person name="Mariac C."/>
            <person name="Albertini E."/>
            <person name="Pupilli F."/>
            <person name="Ortiz J.P.A."/>
            <person name="Leblanc O."/>
        </authorList>
    </citation>
    <scope>NUCLEOTIDE SEQUENCE [LARGE SCALE GENOMIC DNA]</scope>
    <source>
        <strain evidence="2">R1</strain>
        <tissue evidence="2">Leaf</tissue>
    </source>
</reference>
<gene>
    <name evidence="2" type="ORF">U9M48_043507</name>
</gene>
<feature type="compositionally biased region" description="Basic and acidic residues" evidence="1">
    <location>
        <begin position="19"/>
        <end position="42"/>
    </location>
</feature>
<name>A0AAQ3UZD5_PASNO</name>
<dbReference type="InterPro" id="IPR039266">
    <property type="entry name" value="EN-1/SPM"/>
</dbReference>